<evidence type="ECO:0000313" key="15">
    <source>
        <dbReference type="EMBL" id="CAG86217.2"/>
    </source>
</evidence>
<keyword evidence="5" id="KW-0677">Repeat</keyword>
<dbReference type="SUPFAM" id="SSF49562">
    <property type="entry name" value="C2 domain (Calcium/lipid-binding domain, CaLB)"/>
    <property type="match status" value="4"/>
</dbReference>
<feature type="compositionally biased region" description="Low complexity" evidence="11">
    <location>
        <begin position="16"/>
        <end position="26"/>
    </location>
</feature>
<dbReference type="GO" id="GO:0005789">
    <property type="term" value="C:endoplasmic reticulum membrane"/>
    <property type="evidence" value="ECO:0007669"/>
    <property type="project" value="UniProtKB-SubCell"/>
</dbReference>
<evidence type="ECO:0000256" key="10">
    <source>
        <dbReference type="ARBA" id="ARBA00023136"/>
    </source>
</evidence>
<feature type="domain" description="C2" evidence="13">
    <location>
        <begin position="532"/>
        <end position="645"/>
    </location>
</feature>
<feature type="compositionally biased region" description="Basic and acidic residues" evidence="11">
    <location>
        <begin position="825"/>
        <end position="858"/>
    </location>
</feature>
<dbReference type="GeneID" id="2900174"/>
<evidence type="ECO:0000256" key="2">
    <source>
        <dbReference type="ARBA" id="ARBA00022448"/>
    </source>
</evidence>
<dbReference type="InterPro" id="IPR037765">
    <property type="entry name" value="C2B_Tricalbin"/>
</dbReference>
<dbReference type="eggNOG" id="KOG1012">
    <property type="taxonomic scope" value="Eukaryota"/>
</dbReference>
<organism evidence="15 16">
    <name type="scientific">Debaryomyces hansenii (strain ATCC 36239 / CBS 767 / BCRC 21394 / JCM 1990 / NBRC 0083 / IGC 2968)</name>
    <name type="common">Yeast</name>
    <name type="synonym">Torulaspora hansenii</name>
    <dbReference type="NCBI Taxonomy" id="284592"/>
    <lineage>
        <taxon>Eukaryota</taxon>
        <taxon>Fungi</taxon>
        <taxon>Dikarya</taxon>
        <taxon>Ascomycota</taxon>
        <taxon>Saccharomycotina</taxon>
        <taxon>Pichiomycetes</taxon>
        <taxon>Debaryomycetaceae</taxon>
        <taxon>Debaryomyces</taxon>
    </lineage>
</organism>
<dbReference type="PROSITE" id="PS51847">
    <property type="entry name" value="SMP"/>
    <property type="match status" value="1"/>
</dbReference>
<dbReference type="PANTHER" id="PTHR46980">
    <property type="entry name" value="TRICALBIN-1-RELATED"/>
    <property type="match status" value="1"/>
</dbReference>
<feature type="region of interest" description="Disordered" evidence="11">
    <location>
        <begin position="1"/>
        <end position="87"/>
    </location>
</feature>
<dbReference type="GO" id="GO:0061817">
    <property type="term" value="P:endoplasmic reticulum-plasma membrane tethering"/>
    <property type="evidence" value="ECO:0007669"/>
    <property type="project" value="InterPro"/>
</dbReference>
<evidence type="ECO:0000259" key="13">
    <source>
        <dbReference type="PROSITE" id="PS50004"/>
    </source>
</evidence>
<dbReference type="Pfam" id="PF24920">
    <property type="entry name" value="C2_TCB1"/>
    <property type="match status" value="1"/>
</dbReference>
<dbReference type="InterPro" id="IPR017147">
    <property type="entry name" value="Tricalbin"/>
</dbReference>
<keyword evidence="3" id="KW-0597">Phosphoprotein</keyword>
<evidence type="ECO:0000256" key="6">
    <source>
        <dbReference type="ARBA" id="ARBA00022824"/>
    </source>
</evidence>
<dbReference type="InterPro" id="IPR037756">
    <property type="entry name" value="C2D_Tricalbin"/>
</dbReference>
<feature type="domain" description="C2" evidence="13">
    <location>
        <begin position="1003"/>
        <end position="1125"/>
    </location>
</feature>
<dbReference type="InterPro" id="IPR000008">
    <property type="entry name" value="C2_dom"/>
</dbReference>
<dbReference type="InterPro" id="IPR035892">
    <property type="entry name" value="C2_domain_sf"/>
</dbReference>
<dbReference type="GO" id="GO:0008289">
    <property type="term" value="F:lipid binding"/>
    <property type="evidence" value="ECO:0007669"/>
    <property type="project" value="UniProtKB-KW"/>
</dbReference>
<dbReference type="Gene3D" id="2.60.40.150">
    <property type="entry name" value="C2 domain"/>
    <property type="match status" value="4"/>
</dbReference>
<dbReference type="InterPro" id="IPR037761">
    <property type="entry name" value="C2A_Tricalbin"/>
</dbReference>
<dbReference type="InterPro" id="IPR056910">
    <property type="entry name" value="TCB1-3_C2"/>
</dbReference>
<evidence type="ECO:0000259" key="14">
    <source>
        <dbReference type="PROSITE" id="PS51847"/>
    </source>
</evidence>
<keyword evidence="6" id="KW-0256">Endoplasmic reticulum</keyword>
<evidence type="ECO:0000256" key="3">
    <source>
        <dbReference type="ARBA" id="ARBA00022553"/>
    </source>
</evidence>
<dbReference type="HOGENOM" id="CLU_001661_1_1_1"/>
<protein>
    <submittedName>
        <fullName evidence="15">DEHA2C10648p</fullName>
    </submittedName>
</protein>
<dbReference type="CDD" id="cd04052">
    <property type="entry name" value="C2B_Tricalbin-like"/>
    <property type="match status" value="1"/>
</dbReference>
<evidence type="ECO:0000256" key="11">
    <source>
        <dbReference type="SAM" id="MobiDB-lite"/>
    </source>
</evidence>
<dbReference type="GO" id="GO:0071944">
    <property type="term" value="C:cell periphery"/>
    <property type="evidence" value="ECO:0007669"/>
    <property type="project" value="UniProtKB-ARBA"/>
</dbReference>
<feature type="domain" description="C2" evidence="13">
    <location>
        <begin position="385"/>
        <end position="507"/>
    </location>
</feature>
<feature type="compositionally biased region" description="Acidic residues" evidence="11">
    <location>
        <begin position="859"/>
        <end position="871"/>
    </location>
</feature>
<dbReference type="PANTHER" id="PTHR46980:SF2">
    <property type="entry name" value="TRICALBIN-1-RELATED"/>
    <property type="match status" value="1"/>
</dbReference>
<proteinExistence type="predicted"/>
<evidence type="ECO:0000313" key="16">
    <source>
        <dbReference type="Proteomes" id="UP000000599"/>
    </source>
</evidence>
<keyword evidence="16" id="KW-1185">Reference proteome</keyword>
<dbReference type="InterPro" id="IPR037762">
    <property type="entry name" value="C2C_Tricalbin"/>
</dbReference>
<dbReference type="RefSeq" id="XP_458146.2">
    <property type="nucleotide sequence ID" value="XM_458146.2"/>
</dbReference>
<accession>Q6BUH3</accession>
<evidence type="ECO:0000256" key="9">
    <source>
        <dbReference type="ARBA" id="ARBA00023121"/>
    </source>
</evidence>
<reference evidence="15 16" key="1">
    <citation type="journal article" date="2004" name="Nature">
        <title>Genome evolution in yeasts.</title>
        <authorList>
            <consortium name="Genolevures"/>
            <person name="Dujon B."/>
            <person name="Sherman D."/>
            <person name="Fischer G."/>
            <person name="Durrens P."/>
            <person name="Casaregola S."/>
            <person name="Lafontaine I."/>
            <person name="de Montigny J."/>
            <person name="Marck C."/>
            <person name="Neuveglise C."/>
            <person name="Talla E."/>
            <person name="Goffard N."/>
            <person name="Frangeul L."/>
            <person name="Aigle M."/>
            <person name="Anthouard V."/>
            <person name="Babour A."/>
            <person name="Barbe V."/>
            <person name="Barnay S."/>
            <person name="Blanchin S."/>
            <person name="Beckerich J.M."/>
            <person name="Beyne E."/>
            <person name="Bleykasten C."/>
            <person name="Boisrame A."/>
            <person name="Boyer J."/>
            <person name="Cattolico L."/>
            <person name="Confanioleri F."/>
            <person name="de Daruvar A."/>
            <person name="Despons L."/>
            <person name="Fabre E."/>
            <person name="Fairhead C."/>
            <person name="Ferry-Dumazet H."/>
            <person name="Groppi A."/>
            <person name="Hantraye F."/>
            <person name="Hennequin C."/>
            <person name="Jauniaux N."/>
            <person name="Joyet P."/>
            <person name="Kachouri R."/>
            <person name="Kerrest A."/>
            <person name="Koszul R."/>
            <person name="Lemaire M."/>
            <person name="Lesur I."/>
            <person name="Ma L."/>
            <person name="Muller H."/>
            <person name="Nicaud J.M."/>
            <person name="Nikolski M."/>
            <person name="Oztas S."/>
            <person name="Ozier-Kalogeropoulos O."/>
            <person name="Pellenz S."/>
            <person name="Potier S."/>
            <person name="Richard G.F."/>
            <person name="Straub M.L."/>
            <person name="Suleau A."/>
            <person name="Swennene D."/>
            <person name="Tekaia F."/>
            <person name="Wesolowski-Louvel M."/>
            <person name="Westhof E."/>
            <person name="Wirth B."/>
            <person name="Zeniou-Meyer M."/>
            <person name="Zivanovic I."/>
            <person name="Bolotin-Fukuhara M."/>
            <person name="Thierry A."/>
            <person name="Bouchier C."/>
            <person name="Caudron B."/>
            <person name="Scarpelli C."/>
            <person name="Gaillardin C."/>
            <person name="Weissenbach J."/>
            <person name="Wincker P."/>
            <person name="Souciet J.L."/>
        </authorList>
    </citation>
    <scope>NUCLEOTIDE SEQUENCE [LARGE SCALE GENOMIC DNA]</scope>
    <source>
        <strain evidence="16">ATCC 36239 / CBS 767 / BCRC 21394 / JCM 1990 / NBRC 0083 / IGC 2968</strain>
    </source>
</reference>
<dbReference type="VEuPathDB" id="FungiDB:DEHA2C10648g"/>
<evidence type="ECO:0000256" key="4">
    <source>
        <dbReference type="ARBA" id="ARBA00022692"/>
    </source>
</evidence>
<feature type="domain" description="SMP-LTD" evidence="14">
    <location>
        <begin position="192"/>
        <end position="394"/>
    </location>
</feature>
<gene>
    <name evidence="15" type="ordered locus">DEHA2C10648g</name>
</gene>
<dbReference type="EMBL" id="CR382135">
    <property type="protein sequence ID" value="CAG86217.2"/>
    <property type="molecule type" value="Genomic_DNA"/>
</dbReference>
<dbReference type="Proteomes" id="UP000000599">
    <property type="component" value="Chromosome C"/>
</dbReference>
<keyword evidence="4 12" id="KW-0812">Transmembrane</keyword>
<dbReference type="PROSITE" id="PS50004">
    <property type="entry name" value="C2"/>
    <property type="match status" value="4"/>
</dbReference>
<evidence type="ECO:0000256" key="12">
    <source>
        <dbReference type="SAM" id="Phobius"/>
    </source>
</evidence>
<dbReference type="PIRSF" id="PIRSF037232">
    <property type="entry name" value="Tricalbin"/>
    <property type="match status" value="1"/>
</dbReference>
<dbReference type="SMART" id="SM00239">
    <property type="entry name" value="C2"/>
    <property type="match status" value="4"/>
</dbReference>
<dbReference type="STRING" id="284592.Q6BUH3"/>
<dbReference type="CDD" id="cd04040">
    <property type="entry name" value="C2D_Tricalbin-like"/>
    <property type="match status" value="1"/>
</dbReference>
<keyword evidence="2" id="KW-0813">Transport</keyword>
<dbReference type="CDD" id="cd04045">
    <property type="entry name" value="C2C_Tricalbin-like"/>
    <property type="match status" value="1"/>
</dbReference>
<feature type="domain" description="C2" evidence="13">
    <location>
        <begin position="649"/>
        <end position="777"/>
    </location>
</feature>
<evidence type="ECO:0000256" key="1">
    <source>
        <dbReference type="ARBA" id="ARBA00004586"/>
    </source>
</evidence>
<dbReference type="CDD" id="cd04044">
    <property type="entry name" value="C2A_Tricalbin-like"/>
    <property type="match status" value="1"/>
</dbReference>
<dbReference type="CDD" id="cd21678">
    <property type="entry name" value="SMP_TCB"/>
    <property type="match status" value="1"/>
</dbReference>
<keyword evidence="10 12" id="KW-0472">Membrane</keyword>
<feature type="compositionally biased region" description="Basic and acidic residues" evidence="11">
    <location>
        <begin position="27"/>
        <end position="48"/>
    </location>
</feature>
<dbReference type="Pfam" id="PF25669">
    <property type="entry name" value="SMP_MUG190-like"/>
    <property type="match status" value="1"/>
</dbReference>
<feature type="compositionally biased region" description="Polar residues" evidence="11">
    <location>
        <begin position="50"/>
        <end position="59"/>
    </location>
</feature>
<dbReference type="OMA" id="VLMDDYM"/>
<feature type="transmembrane region" description="Helical" evidence="12">
    <location>
        <begin position="150"/>
        <end position="167"/>
    </location>
</feature>
<dbReference type="InterPro" id="IPR052455">
    <property type="entry name" value="Tricalbin_domain"/>
</dbReference>
<dbReference type="AlphaFoldDB" id="Q6BUH3"/>
<evidence type="ECO:0000256" key="7">
    <source>
        <dbReference type="ARBA" id="ARBA00022989"/>
    </source>
</evidence>
<comment type="subcellular location">
    <subcellularLocation>
        <location evidence="1">Endoplasmic reticulum membrane</location>
    </subcellularLocation>
</comment>
<sequence length="1214" mass="134787">MDAQNGGSANPDEMLQPPEQVEVEQPAPKKDEDIQRDVEKRTEAKMGKTSEVTTTTIDLTPSEDLDLSNITDKPPPRQSVEPTYRGWKEVGTYEEQDALTEEDEATDLLAHSSFFDTYLPAAAYGDWYHNVAFLILGGTLSWIVGWFRFTLAPVFFIMVVFAILYRSSIKKYRTLLREEAQREFSIKSIEDDYETLDWLNVFMEKFWYFLEPSVSQIVCEQVNPILASSPAPAFIKSLWLDSFTAGTKPPRIDCVKTLPGTDSDVVVMDWGCSFTPNALADANNKQLKNRVNQKVIVKANLFGIDIPVAVSDVSFKVFLRVRLRMMSSFPHVETANVSLLEVPQFDFNCKPFGDSIFNWEVLAMPGLLPFIHQMIKKYAGPMVFSPLSFQLNVQQLLAGNGLDSAIGILAISAHSARGLKGFNYLGNTLDPYLTFGFQKKVLAQTSVKDNTSRPVWDETVYIPVKSLSEPLSIAVIDFNDIRKDKQVGTIQFDLEALRENPEQPNLSGAFVRNNKPVGELQFGMHFMPTLEPEQQADGAIVPPPDLNTGIARIEVSGARHLKTKEKAASTYVELYYNKDLLVTTPVAKKTNDPAWNASYEKIVDNRAKSKIKVVVKNDKSKKTLGNVFITLNELIDATQVQESWFPLSNGGEVHISASWKSVALTGASGAGGYTPPKGVVRISIDRAEDIRNLERIGKVDPYARVMVNGFQRCRTAAADSTLNPTWNEIHYVTVSSANQKLTLEVMDVESRSPDRTLGSFDVKLNEIVSKNEKGEYIEYVDNEKRESKLIHKKGPKGTLTYSLSFYPTLPVMSLEDIKEEEADAEEARKEAEEKAAKSAGEDEKTKVEEADVEEKNADDSESDNREDEEEESIRASKLRLSLDELVEYKSGVFIYEVIEGNVNKDGIYLQIFFDNHGYHDYRTQKLLRKDKQIGTTGDVVIKELDESQAYFRLTKNKEDNRAEKVLAELNIPTLELLKNAYNAPYTVNVDGASSGSFKIQCSWIPVIYQTAIPPQDSHNNSGVVSIEVSNAENLISADRNGKSDPYVALYLNTDKDSFFKTKKIKRTLEPVWKETGSTKVANMYDSVVKVVCNDWDIGPEKDDLLGVGYINLSEIYENNGETTEFTCPLTTEEGGDGGTVYLKGSFRPEFVLNVFSSDSSNIGDAFGTVGKGVGGVGKGLGKGVGGVGKGVGKGVGGVGKVFKKGLHLGKSEDA</sequence>
<evidence type="ECO:0000256" key="8">
    <source>
        <dbReference type="ARBA" id="ARBA00023055"/>
    </source>
</evidence>
<name>Q6BUH3_DEBHA</name>
<dbReference type="FunCoup" id="Q6BUH3">
    <property type="interactions" value="229"/>
</dbReference>
<evidence type="ECO:0000256" key="5">
    <source>
        <dbReference type="ARBA" id="ARBA00022737"/>
    </source>
</evidence>
<keyword evidence="9" id="KW-0446">Lipid-binding</keyword>
<dbReference type="InParanoid" id="Q6BUH3"/>
<dbReference type="InterPro" id="IPR031468">
    <property type="entry name" value="SMP_LBD"/>
</dbReference>
<dbReference type="KEGG" id="dha:DEHA2C10648g"/>
<dbReference type="GO" id="GO:0006869">
    <property type="term" value="P:lipid transport"/>
    <property type="evidence" value="ECO:0007669"/>
    <property type="project" value="UniProtKB-KW"/>
</dbReference>
<keyword evidence="8" id="KW-0445">Lipid transport</keyword>
<feature type="region of interest" description="Disordered" evidence="11">
    <location>
        <begin position="820"/>
        <end position="874"/>
    </location>
</feature>
<dbReference type="Pfam" id="PF00168">
    <property type="entry name" value="C2"/>
    <property type="match status" value="4"/>
</dbReference>
<dbReference type="OrthoDB" id="1029639at2759"/>
<keyword evidence="7 12" id="KW-1133">Transmembrane helix</keyword>